<sequence>MQTRGRRIRFTAVLAVVVLALTGFSESRGHGHSRHSGSGGGGGGCSNSHQDHDSSSSGGSYGGSGYGSTGGTYHHRQTSTPTTGSGTGQPLQDATVKLISCATQNKPYATVEVSNPNDRKAEFEARVTFYDAEGTPLLENSSPVVPVSAKEKEFARVALDKRFLSSVDHCEANPSASPRS</sequence>
<feature type="region of interest" description="Disordered" evidence="1">
    <location>
        <begin position="26"/>
        <end position="91"/>
    </location>
</feature>
<keyword evidence="4" id="KW-1185">Reference proteome</keyword>
<evidence type="ECO:0000313" key="3">
    <source>
        <dbReference type="EMBL" id="QEV39222.1"/>
    </source>
</evidence>
<reference evidence="2 4" key="2">
    <citation type="journal article" date="2016" name="Appl. Microbiol. Biotechnol.">
        <title>Exploiting the genome sequence of Streptomyces nodosus for enhanced antibiotic production.</title>
        <authorList>
            <person name="Sweeney P."/>
            <person name="Murphy C.D."/>
            <person name="Caffrey P."/>
        </authorList>
    </citation>
    <scope>NUCLEOTIDE SEQUENCE [LARGE SCALE GENOMIC DNA]</scope>
    <source>
        <strain evidence="2 4">ATCC 14899</strain>
    </source>
</reference>
<reference evidence="3 5" key="3">
    <citation type="submission" date="2017-09" db="EMBL/GenBank/DDBJ databases">
        <title>Streptomyces genome completion.</title>
        <authorList>
            <person name="Lee N."/>
            <person name="Cho B.-K."/>
        </authorList>
    </citation>
    <scope>NUCLEOTIDE SEQUENCE [LARGE SCALE GENOMIC DNA]</scope>
    <source>
        <strain evidence="3 5">ATCC 14899</strain>
    </source>
</reference>
<dbReference type="EMBL" id="CP023747">
    <property type="protein sequence ID" value="QEV39222.1"/>
    <property type="molecule type" value="Genomic_DNA"/>
</dbReference>
<organism evidence="2 4">
    <name type="scientific">Streptomyces nodosus</name>
    <dbReference type="NCBI Taxonomy" id="40318"/>
    <lineage>
        <taxon>Bacteria</taxon>
        <taxon>Bacillati</taxon>
        <taxon>Actinomycetota</taxon>
        <taxon>Actinomycetes</taxon>
        <taxon>Kitasatosporales</taxon>
        <taxon>Streptomycetaceae</taxon>
        <taxon>Streptomyces</taxon>
    </lineage>
</organism>
<protein>
    <submittedName>
        <fullName evidence="2">Uncharacterized protein</fullName>
    </submittedName>
</protein>
<dbReference type="OrthoDB" id="4334411at2"/>
<reference evidence="4" key="1">
    <citation type="submission" date="2014-09" db="EMBL/GenBank/DDBJ databases">
        <title>Sequence of the Streptomyces nodosus genome.</title>
        <authorList>
            <person name="Sweeney P."/>
            <person name="Stephens N."/>
            <person name="Murphy C."/>
            <person name="Caffrey P."/>
        </authorList>
    </citation>
    <scope>NUCLEOTIDE SEQUENCE [LARGE SCALE GENOMIC DNA]</scope>
    <source>
        <strain evidence="4">ATCC 14899</strain>
    </source>
</reference>
<evidence type="ECO:0000256" key="1">
    <source>
        <dbReference type="SAM" id="MobiDB-lite"/>
    </source>
</evidence>
<evidence type="ECO:0000313" key="2">
    <source>
        <dbReference type="EMBL" id="AJE40669.1"/>
    </source>
</evidence>
<name>A0A0B5DBP0_9ACTN</name>
<accession>A0A0B5DBP0</accession>
<dbReference type="HOGENOM" id="CLU_088589_0_0_11"/>
<evidence type="ECO:0000313" key="4">
    <source>
        <dbReference type="Proteomes" id="UP000031526"/>
    </source>
</evidence>
<feature type="compositionally biased region" description="Low complexity" evidence="1">
    <location>
        <begin position="78"/>
        <end position="90"/>
    </location>
</feature>
<dbReference type="RefSeq" id="WP_043440198.1">
    <property type="nucleotide sequence ID" value="NZ_CP009313.1"/>
</dbReference>
<dbReference type="EMBL" id="CP009313">
    <property type="protein sequence ID" value="AJE40669.1"/>
    <property type="molecule type" value="Genomic_DNA"/>
</dbReference>
<feature type="compositionally biased region" description="Gly residues" evidence="1">
    <location>
        <begin position="59"/>
        <end position="70"/>
    </location>
</feature>
<evidence type="ECO:0000313" key="5">
    <source>
        <dbReference type="Proteomes" id="UP000325763"/>
    </source>
</evidence>
<proteinExistence type="predicted"/>
<dbReference type="Proteomes" id="UP000031526">
    <property type="component" value="Chromosome"/>
</dbReference>
<gene>
    <name evidence="3" type="ORF">CP978_12175</name>
    <name evidence="2" type="ORF">SNOD_11835</name>
</gene>
<dbReference type="AlphaFoldDB" id="A0A0B5DBP0"/>
<dbReference type="KEGG" id="snq:CP978_12175"/>
<dbReference type="Proteomes" id="UP000325763">
    <property type="component" value="Chromosome"/>
</dbReference>